<dbReference type="Proteomes" id="UP000501058">
    <property type="component" value="Chromosome"/>
</dbReference>
<evidence type="ECO:0000259" key="1">
    <source>
        <dbReference type="Pfam" id="PF13460"/>
    </source>
</evidence>
<dbReference type="PANTHER" id="PTHR15020">
    <property type="entry name" value="FLAVIN REDUCTASE-RELATED"/>
    <property type="match status" value="1"/>
</dbReference>
<dbReference type="PANTHER" id="PTHR15020:SF50">
    <property type="entry name" value="UPF0659 PROTEIN YMR090W"/>
    <property type="match status" value="1"/>
</dbReference>
<name>A0A6G7Y7J1_9ACTN</name>
<dbReference type="InterPro" id="IPR016040">
    <property type="entry name" value="NAD(P)-bd_dom"/>
</dbReference>
<dbReference type="CDD" id="cd05243">
    <property type="entry name" value="SDR_a5"/>
    <property type="match status" value="1"/>
</dbReference>
<dbReference type="InterPro" id="IPR036291">
    <property type="entry name" value="NAD(P)-bd_dom_sf"/>
</dbReference>
<keyword evidence="3" id="KW-1185">Reference proteome</keyword>
<sequence length="213" mass="21776">MDVLILGGHGKVALLLAPLLVARGDTVDSVIRNPEQADAVRASGANPIVADIESLSTDALADLIHGHHAVVWSAGAGGGDPQRTYAVDKDAAIRSIDAAEHAGVRRYVMVSYFGSDLNHGVEAGSGFFPYAEAKAAADTYLRASDLSWTVVSPSTLTLEAPTGRIDAAASTSGSVSRADVAGVIAAVLANPTTAGRTIRFNSGETEIAAAVAR</sequence>
<evidence type="ECO:0000313" key="2">
    <source>
        <dbReference type="EMBL" id="QIK72782.1"/>
    </source>
</evidence>
<organism evidence="2 3">
    <name type="scientific">Propioniciclava coleopterorum</name>
    <dbReference type="NCBI Taxonomy" id="2714937"/>
    <lineage>
        <taxon>Bacteria</taxon>
        <taxon>Bacillati</taxon>
        <taxon>Actinomycetota</taxon>
        <taxon>Actinomycetes</taxon>
        <taxon>Propionibacteriales</taxon>
        <taxon>Propionibacteriaceae</taxon>
        <taxon>Propioniciclava</taxon>
    </lineage>
</organism>
<feature type="domain" description="NAD(P)-binding" evidence="1">
    <location>
        <begin position="7"/>
        <end position="191"/>
    </location>
</feature>
<dbReference type="Pfam" id="PF13460">
    <property type="entry name" value="NAD_binding_10"/>
    <property type="match status" value="1"/>
</dbReference>
<protein>
    <submittedName>
        <fullName evidence="2">SDR family oxidoreductase</fullName>
    </submittedName>
</protein>
<dbReference type="EMBL" id="CP049865">
    <property type="protein sequence ID" value="QIK72782.1"/>
    <property type="molecule type" value="Genomic_DNA"/>
</dbReference>
<dbReference type="SUPFAM" id="SSF51735">
    <property type="entry name" value="NAD(P)-binding Rossmann-fold domains"/>
    <property type="match status" value="1"/>
</dbReference>
<proteinExistence type="predicted"/>
<dbReference type="RefSeq" id="WP_166233857.1">
    <property type="nucleotide sequence ID" value="NZ_CP049865.1"/>
</dbReference>
<accession>A0A6G7Y7J1</accession>
<dbReference type="Gene3D" id="3.40.50.720">
    <property type="entry name" value="NAD(P)-binding Rossmann-like Domain"/>
    <property type="match status" value="1"/>
</dbReference>
<gene>
    <name evidence="2" type="ORF">G7070_11495</name>
</gene>
<dbReference type="KEGG" id="prv:G7070_11495"/>
<reference evidence="2 3" key="1">
    <citation type="submission" date="2020-03" db="EMBL/GenBank/DDBJ databases">
        <title>Propioniciclava sp. nov., isolated from Hydrophilus acuminatus.</title>
        <authorList>
            <person name="Hyun D.-W."/>
            <person name="Bae J.-W."/>
        </authorList>
    </citation>
    <scope>NUCLEOTIDE SEQUENCE [LARGE SCALE GENOMIC DNA]</scope>
    <source>
        <strain evidence="2 3">HDW11</strain>
    </source>
</reference>
<dbReference type="AlphaFoldDB" id="A0A6G7Y7J1"/>
<evidence type="ECO:0000313" key="3">
    <source>
        <dbReference type="Proteomes" id="UP000501058"/>
    </source>
</evidence>